<organism evidence="1 2">
    <name type="scientific">Acropora cervicornis</name>
    <name type="common">Staghorn coral</name>
    <dbReference type="NCBI Taxonomy" id="6130"/>
    <lineage>
        <taxon>Eukaryota</taxon>
        <taxon>Metazoa</taxon>
        <taxon>Cnidaria</taxon>
        <taxon>Anthozoa</taxon>
        <taxon>Hexacorallia</taxon>
        <taxon>Scleractinia</taxon>
        <taxon>Astrocoeniina</taxon>
        <taxon>Acroporidae</taxon>
        <taxon>Acropora</taxon>
    </lineage>
</organism>
<reference evidence="1" key="1">
    <citation type="journal article" date="2023" name="G3 (Bethesda)">
        <title>Whole genome assembly and annotation of the endangered Caribbean coral Acropora cervicornis.</title>
        <authorList>
            <person name="Selwyn J.D."/>
            <person name="Vollmer S.V."/>
        </authorList>
    </citation>
    <scope>NUCLEOTIDE SEQUENCE</scope>
    <source>
        <strain evidence="1">K2</strain>
    </source>
</reference>
<proteinExistence type="predicted"/>
<name>A0AAD9QIQ0_ACRCE</name>
<keyword evidence="2" id="KW-1185">Reference proteome</keyword>
<evidence type="ECO:0000313" key="2">
    <source>
        <dbReference type="Proteomes" id="UP001249851"/>
    </source>
</evidence>
<dbReference type="Proteomes" id="UP001249851">
    <property type="component" value="Unassembled WGS sequence"/>
</dbReference>
<comment type="caution">
    <text evidence="1">The sequence shown here is derived from an EMBL/GenBank/DDBJ whole genome shotgun (WGS) entry which is preliminary data.</text>
</comment>
<protein>
    <submittedName>
        <fullName evidence="1">Uncharacterized protein</fullName>
    </submittedName>
</protein>
<sequence>MNCSSKKTRITLQI</sequence>
<dbReference type="EMBL" id="JARQWQ010000030">
    <property type="protein sequence ID" value="KAK2561997.1"/>
    <property type="molecule type" value="Genomic_DNA"/>
</dbReference>
<accession>A0AAD9QIQ0</accession>
<reference evidence="1" key="2">
    <citation type="journal article" date="2023" name="Science">
        <title>Genomic signatures of disease resistance in endangered staghorn corals.</title>
        <authorList>
            <person name="Vollmer S.V."/>
            <person name="Selwyn J.D."/>
            <person name="Despard B.A."/>
            <person name="Roesel C.L."/>
        </authorList>
    </citation>
    <scope>NUCLEOTIDE SEQUENCE</scope>
    <source>
        <strain evidence="1">K2</strain>
    </source>
</reference>
<gene>
    <name evidence="1" type="ORF">P5673_014735</name>
</gene>
<evidence type="ECO:0000313" key="1">
    <source>
        <dbReference type="EMBL" id="KAK2561997.1"/>
    </source>
</evidence>